<proteinExistence type="predicted"/>
<dbReference type="Proteomes" id="UP001239257">
    <property type="component" value="Chromosome 2"/>
</dbReference>
<evidence type="ECO:0000313" key="1">
    <source>
        <dbReference type="EMBL" id="WGK83103.1"/>
    </source>
</evidence>
<gene>
    <name evidence="1" type="ORF">PYE51_17190</name>
</gene>
<name>A0AAX3U6E4_9VIBR</name>
<organism evidence="1 2">
    <name type="scientific">Vibrio aestuarianus</name>
    <dbReference type="NCBI Taxonomy" id="28171"/>
    <lineage>
        <taxon>Bacteria</taxon>
        <taxon>Pseudomonadati</taxon>
        <taxon>Pseudomonadota</taxon>
        <taxon>Gammaproteobacteria</taxon>
        <taxon>Vibrionales</taxon>
        <taxon>Vibrionaceae</taxon>
        <taxon>Vibrio</taxon>
    </lineage>
</organism>
<accession>A0AAX3U6E4</accession>
<sequence>MDIFIDNILAQLLSTSVVVGVAGFAMKSWFTHHLSKLEKSNIHELNIQLESLKAQWTKETAKLNVHESYLHNKRVELIEELYEQMLEAEFELQNFLLHWWAYTRKVNDGICSEQDSAVADDSMRIRGEAFCEKYLYINSVMHKKALYFDDQFIESVLGAYKPYFDRVLELNYNQLSLMPEEFHDVVNKGREPRREVIDIFRKALGVTS</sequence>
<evidence type="ECO:0000313" key="2">
    <source>
        <dbReference type="Proteomes" id="UP001239257"/>
    </source>
</evidence>
<reference evidence="1" key="1">
    <citation type="submission" date="2022-02" db="EMBL/GenBank/DDBJ databases">
        <title>Emergence and expansion in Europe of a Vibrio aestuarianus clonal complex pathogenic for oysters.</title>
        <authorList>
            <person name="Mesnil A."/>
            <person name="Travers M.-A."/>
        </authorList>
    </citation>
    <scope>NUCLEOTIDE SEQUENCE</scope>
    <source>
        <strain evidence="1">U29</strain>
    </source>
</reference>
<dbReference type="AlphaFoldDB" id="A0AAX3U6E4"/>
<dbReference type="RefSeq" id="WP_301066208.1">
    <property type="nucleotide sequence ID" value="NZ_CP118710.1"/>
</dbReference>
<dbReference type="EMBL" id="CP118710">
    <property type="protein sequence ID" value="WGK83103.1"/>
    <property type="molecule type" value="Genomic_DNA"/>
</dbReference>
<protein>
    <submittedName>
        <fullName evidence="1">Uncharacterized protein</fullName>
    </submittedName>
</protein>